<comment type="caution">
    <text evidence="1">The sequence shown here is derived from an EMBL/GenBank/DDBJ whole genome shotgun (WGS) entry which is preliminary data.</text>
</comment>
<dbReference type="AlphaFoldDB" id="A0A9N8EGN7"/>
<name>A0A9N8EGN7_9STRA</name>
<evidence type="ECO:0000313" key="2">
    <source>
        <dbReference type="Proteomes" id="UP001153069"/>
    </source>
</evidence>
<organism evidence="1 2">
    <name type="scientific">Seminavis robusta</name>
    <dbReference type="NCBI Taxonomy" id="568900"/>
    <lineage>
        <taxon>Eukaryota</taxon>
        <taxon>Sar</taxon>
        <taxon>Stramenopiles</taxon>
        <taxon>Ochrophyta</taxon>
        <taxon>Bacillariophyta</taxon>
        <taxon>Bacillariophyceae</taxon>
        <taxon>Bacillariophycidae</taxon>
        <taxon>Naviculales</taxon>
        <taxon>Naviculaceae</taxon>
        <taxon>Seminavis</taxon>
    </lineage>
</organism>
<reference evidence="1" key="1">
    <citation type="submission" date="2020-06" db="EMBL/GenBank/DDBJ databases">
        <authorList>
            <consortium name="Plant Systems Biology data submission"/>
        </authorList>
    </citation>
    <scope>NUCLEOTIDE SEQUENCE</scope>
    <source>
        <strain evidence="1">D6</strain>
    </source>
</reference>
<keyword evidence="2" id="KW-1185">Reference proteome</keyword>
<evidence type="ECO:0000313" key="1">
    <source>
        <dbReference type="EMBL" id="CAB9518926.1"/>
    </source>
</evidence>
<accession>A0A9N8EGN7</accession>
<gene>
    <name evidence="1" type="ORF">SEMRO_973_G226690.1</name>
</gene>
<dbReference type="Proteomes" id="UP001153069">
    <property type="component" value="Unassembled WGS sequence"/>
</dbReference>
<protein>
    <submittedName>
        <fullName evidence="1">Uncharacterized protein</fullName>
    </submittedName>
</protein>
<dbReference type="EMBL" id="CAICTM010000971">
    <property type="protein sequence ID" value="CAB9518926.1"/>
    <property type="molecule type" value="Genomic_DNA"/>
</dbReference>
<proteinExistence type="predicted"/>
<sequence>MSFPAAGLKRICELNAHGILALARYKVDKGSILAIKEAMLAMDHLCAVSDGGFQASPDASLAFRVVPVPGLDDGNFYIYNHAFLVSPAMMNMQPGGPQQFLPQGVLSSTNMAVFCAILTFNMALTYHQLGQQSGDSRKLRTACLLYGNCMEMASSVEGLPQPAVGDDLFILHMVAMNNAAQIQYTLANFAESDQLLTHVRRMMLQLLDRDRTLGATATHMDLVSMLPRECMDEINLNCAVCIKPHTAPTA</sequence>